<keyword evidence="1" id="KW-0812">Transmembrane</keyword>
<keyword evidence="1" id="KW-0472">Membrane</keyword>
<proteinExistence type="predicted"/>
<dbReference type="AlphaFoldDB" id="A0A7Z0PGC4"/>
<reference evidence="2 3" key="1">
    <citation type="submission" date="2020-05" db="EMBL/GenBank/DDBJ databases">
        <title>Streptobacillus felis strain LHL191014123.</title>
        <authorList>
            <person name="Fawzy A."/>
            <person name="Rau J."/>
            <person name="Risse K."/>
            <person name="Schauerte N."/>
            <person name="Geiger C."/>
            <person name="Blom J."/>
            <person name="Imirzalioglu C."/>
            <person name="Falgenhauer J."/>
            <person name="Bach A."/>
            <person name="Herden C."/>
            <person name="Eisenberg T."/>
        </authorList>
    </citation>
    <scope>NUCLEOTIDE SEQUENCE [LARGE SCALE GENOMIC DNA]</scope>
    <source>
        <strain evidence="2 3">LHL191014123</strain>
    </source>
</reference>
<gene>
    <name evidence="2" type="ORF">HP397_02765</name>
</gene>
<dbReference type="Proteomes" id="UP000526184">
    <property type="component" value="Unassembled WGS sequence"/>
</dbReference>
<evidence type="ECO:0000313" key="2">
    <source>
        <dbReference type="EMBL" id="NYV27750.1"/>
    </source>
</evidence>
<feature type="transmembrane region" description="Helical" evidence="1">
    <location>
        <begin position="6"/>
        <end position="22"/>
    </location>
</feature>
<sequence>MNRNLFLGILAYTVVYIIFLFIEKKDDIEPRYFTLIKHSFLGIIIYYFIFYKSKNK</sequence>
<evidence type="ECO:0000256" key="1">
    <source>
        <dbReference type="SAM" id="Phobius"/>
    </source>
</evidence>
<keyword evidence="3" id="KW-1185">Reference proteome</keyword>
<evidence type="ECO:0000313" key="3">
    <source>
        <dbReference type="Proteomes" id="UP000526184"/>
    </source>
</evidence>
<name>A0A7Z0PGC4_9FUSO</name>
<dbReference type="EMBL" id="JABMKT010000010">
    <property type="protein sequence ID" value="NYV27750.1"/>
    <property type="molecule type" value="Genomic_DNA"/>
</dbReference>
<comment type="caution">
    <text evidence="2">The sequence shown here is derived from an EMBL/GenBank/DDBJ whole genome shotgun (WGS) entry which is preliminary data.</text>
</comment>
<feature type="transmembrane region" description="Helical" evidence="1">
    <location>
        <begin position="34"/>
        <end position="51"/>
    </location>
</feature>
<accession>A0A7Z0PGC4</accession>
<protein>
    <submittedName>
        <fullName evidence="2">Uncharacterized protein</fullName>
    </submittedName>
</protein>
<keyword evidence="1" id="KW-1133">Transmembrane helix</keyword>
<organism evidence="2 3">
    <name type="scientific">Streptobacillus felis</name>
    <dbReference type="NCBI Taxonomy" id="1384509"/>
    <lineage>
        <taxon>Bacteria</taxon>
        <taxon>Fusobacteriati</taxon>
        <taxon>Fusobacteriota</taxon>
        <taxon>Fusobacteriia</taxon>
        <taxon>Fusobacteriales</taxon>
        <taxon>Leptotrichiaceae</taxon>
        <taxon>Streptobacillus</taxon>
    </lineage>
</organism>